<dbReference type="GO" id="GO:0016020">
    <property type="term" value="C:membrane"/>
    <property type="evidence" value="ECO:0007669"/>
    <property type="project" value="UniProtKB-SubCell"/>
</dbReference>
<dbReference type="AlphaFoldDB" id="A0A2I1NAK4"/>
<keyword evidence="3 5" id="KW-1133">Transmembrane helix</keyword>
<evidence type="ECO:0000259" key="6">
    <source>
        <dbReference type="Pfam" id="PF05154"/>
    </source>
</evidence>
<protein>
    <recommendedName>
        <fullName evidence="6">TM2 domain-containing protein</fullName>
    </recommendedName>
</protein>
<dbReference type="Proteomes" id="UP000234639">
    <property type="component" value="Unassembled WGS sequence"/>
</dbReference>
<comment type="subcellular location">
    <subcellularLocation>
        <location evidence="1">Membrane</location>
        <topology evidence="1">Multi-pass membrane protein</topology>
    </subcellularLocation>
</comment>
<evidence type="ECO:0000313" key="7">
    <source>
        <dbReference type="EMBL" id="PKZ29424.1"/>
    </source>
</evidence>
<organism evidence="7 8">
    <name type="scientific">Campylobacter ureolyticus</name>
    <dbReference type="NCBI Taxonomy" id="827"/>
    <lineage>
        <taxon>Bacteria</taxon>
        <taxon>Pseudomonadati</taxon>
        <taxon>Campylobacterota</taxon>
        <taxon>Epsilonproteobacteria</taxon>
        <taxon>Campylobacterales</taxon>
        <taxon>Campylobacteraceae</taxon>
        <taxon>Campylobacter</taxon>
    </lineage>
</organism>
<keyword evidence="2 5" id="KW-0812">Transmembrane</keyword>
<name>A0A2I1NAK4_9BACT</name>
<proteinExistence type="predicted"/>
<feature type="transmembrane region" description="Helical" evidence="5">
    <location>
        <begin position="51"/>
        <end position="68"/>
    </location>
</feature>
<keyword evidence="4 5" id="KW-0472">Membrane</keyword>
<evidence type="ECO:0000256" key="1">
    <source>
        <dbReference type="ARBA" id="ARBA00004141"/>
    </source>
</evidence>
<evidence type="ECO:0000256" key="4">
    <source>
        <dbReference type="ARBA" id="ARBA00023136"/>
    </source>
</evidence>
<feature type="transmembrane region" description="Helical" evidence="5">
    <location>
        <begin position="75"/>
        <end position="92"/>
    </location>
</feature>
<sequence length="129" mass="14513">MNEIFLSEEIKKKMFSKAYNELALNGKISKLCDEKSKKLNLSMMSMKKPRIIVLLAILLGNFGAHRFYIGDYIKGAIYVIATIVLTIIGILIGEEGNPAAIVWIVALIEGNLLARRISQENYIKIKELL</sequence>
<comment type="caution">
    <text evidence="7">The sequence shown here is derived from an EMBL/GenBank/DDBJ whole genome shotgun (WGS) entry which is preliminary data.</text>
</comment>
<dbReference type="Pfam" id="PF05154">
    <property type="entry name" value="TM2"/>
    <property type="match status" value="1"/>
</dbReference>
<reference evidence="7 8" key="1">
    <citation type="submission" date="2017-12" db="EMBL/GenBank/DDBJ databases">
        <title>Phylogenetic diversity of female urinary microbiome.</title>
        <authorList>
            <person name="Thomas-White K."/>
            <person name="Wolfe A.J."/>
        </authorList>
    </citation>
    <scope>NUCLEOTIDE SEQUENCE [LARGE SCALE GENOMIC DNA]</scope>
    <source>
        <strain evidence="7 8">UMB0112</strain>
    </source>
</reference>
<dbReference type="RefSeq" id="WP_101637009.1">
    <property type="nucleotide sequence ID" value="NZ_JAPXGI010000002.1"/>
</dbReference>
<gene>
    <name evidence="7" type="ORF">CYJ41_03445</name>
</gene>
<evidence type="ECO:0000256" key="3">
    <source>
        <dbReference type="ARBA" id="ARBA00022989"/>
    </source>
</evidence>
<evidence type="ECO:0000313" key="8">
    <source>
        <dbReference type="Proteomes" id="UP000234639"/>
    </source>
</evidence>
<evidence type="ECO:0000256" key="2">
    <source>
        <dbReference type="ARBA" id="ARBA00022692"/>
    </source>
</evidence>
<evidence type="ECO:0000256" key="5">
    <source>
        <dbReference type="SAM" id="Phobius"/>
    </source>
</evidence>
<feature type="domain" description="TM2" evidence="6">
    <location>
        <begin position="47"/>
        <end position="91"/>
    </location>
</feature>
<accession>A0A2I1NAK4</accession>
<feature type="transmembrane region" description="Helical" evidence="5">
    <location>
        <begin position="98"/>
        <end position="114"/>
    </location>
</feature>
<dbReference type="InterPro" id="IPR007829">
    <property type="entry name" value="TM2"/>
</dbReference>
<dbReference type="EMBL" id="PKHU01000003">
    <property type="protein sequence ID" value="PKZ29424.1"/>
    <property type="molecule type" value="Genomic_DNA"/>
</dbReference>